<proteinExistence type="predicted"/>
<dbReference type="InterPro" id="IPR054664">
    <property type="entry name" value="Alr0857-like"/>
</dbReference>
<dbReference type="EMBL" id="RSCL01000028">
    <property type="protein sequence ID" value="RUS98633.1"/>
    <property type="molecule type" value="Genomic_DNA"/>
</dbReference>
<keyword evidence="2" id="KW-1185">Reference proteome</keyword>
<dbReference type="AlphaFoldDB" id="A0A433UXS2"/>
<accession>A0A433UXS2</accession>
<reference evidence="1" key="2">
    <citation type="journal article" date="2019" name="Genome Biol. Evol.">
        <title>Day and night: Metabolic profiles and evolutionary relationships of six axenic non-marine cyanobacteria.</title>
        <authorList>
            <person name="Will S.E."/>
            <person name="Henke P."/>
            <person name="Boedeker C."/>
            <person name="Huang S."/>
            <person name="Brinkmann H."/>
            <person name="Rohde M."/>
            <person name="Jarek M."/>
            <person name="Friedl T."/>
            <person name="Seufert S."/>
            <person name="Schumacher M."/>
            <person name="Overmann J."/>
            <person name="Neumann-Schaal M."/>
            <person name="Petersen J."/>
        </authorList>
    </citation>
    <scope>NUCLEOTIDE SEQUENCE [LARGE SCALE GENOMIC DNA]</scope>
    <source>
        <strain evidence="1">PCC 7102</strain>
    </source>
</reference>
<dbReference type="RefSeq" id="WP_186538712.1">
    <property type="nucleotide sequence ID" value="NZ_RSCL01000028.1"/>
</dbReference>
<dbReference type="NCBIfam" id="NF045647">
    <property type="entry name" value="alr0857_fam"/>
    <property type="match status" value="1"/>
</dbReference>
<comment type="caution">
    <text evidence="1">The sequence shown here is derived from an EMBL/GenBank/DDBJ whole genome shotgun (WGS) entry which is preliminary data.</text>
</comment>
<dbReference type="Proteomes" id="UP000271624">
    <property type="component" value="Unassembled WGS sequence"/>
</dbReference>
<reference evidence="1" key="1">
    <citation type="submission" date="2018-12" db="EMBL/GenBank/DDBJ databases">
        <authorList>
            <person name="Will S."/>
            <person name="Neumann-Schaal M."/>
            <person name="Henke P."/>
        </authorList>
    </citation>
    <scope>NUCLEOTIDE SEQUENCE</scope>
    <source>
        <strain evidence="1">PCC 7102</strain>
    </source>
</reference>
<sequence length="125" mass="14268">MLKLTYAENSFDLEYIDQLWENWINTRVVLALQSGCNIHVKNITASFTIKLDSFEFDELSKAVKNDNKIEICYCDVDVVEISLKGVWLSSNVDSEEGVFVTALNTLTEFYLVAVEQKQHSCYSAL</sequence>
<protein>
    <submittedName>
        <fullName evidence="1">Uncharacterized protein</fullName>
    </submittedName>
</protein>
<name>A0A433UXS2_9CYAN</name>
<gene>
    <name evidence="1" type="ORF">DSM106972_080190</name>
</gene>
<organism evidence="1 2">
    <name type="scientific">Dulcicalothrix desertica PCC 7102</name>
    <dbReference type="NCBI Taxonomy" id="232991"/>
    <lineage>
        <taxon>Bacteria</taxon>
        <taxon>Bacillati</taxon>
        <taxon>Cyanobacteriota</taxon>
        <taxon>Cyanophyceae</taxon>
        <taxon>Nostocales</taxon>
        <taxon>Calotrichaceae</taxon>
        <taxon>Dulcicalothrix</taxon>
    </lineage>
</organism>
<evidence type="ECO:0000313" key="2">
    <source>
        <dbReference type="Proteomes" id="UP000271624"/>
    </source>
</evidence>
<evidence type="ECO:0000313" key="1">
    <source>
        <dbReference type="EMBL" id="RUS98633.1"/>
    </source>
</evidence>